<keyword evidence="2" id="KW-1185">Reference proteome</keyword>
<reference evidence="2" key="1">
    <citation type="journal article" date="2019" name="Int. J. Syst. Evol. Microbiol.">
        <title>The Global Catalogue of Microorganisms (GCM) 10K type strain sequencing project: providing services to taxonomists for standard genome sequencing and annotation.</title>
        <authorList>
            <consortium name="The Broad Institute Genomics Platform"/>
            <consortium name="The Broad Institute Genome Sequencing Center for Infectious Disease"/>
            <person name="Wu L."/>
            <person name="Ma J."/>
        </authorList>
    </citation>
    <scope>NUCLEOTIDE SEQUENCE [LARGE SCALE GENOMIC DNA]</scope>
    <source>
        <strain evidence="2">CGMCC 1.6774</strain>
    </source>
</reference>
<dbReference type="Proteomes" id="UP001597314">
    <property type="component" value="Unassembled WGS sequence"/>
</dbReference>
<evidence type="ECO:0000313" key="2">
    <source>
        <dbReference type="Proteomes" id="UP001597314"/>
    </source>
</evidence>
<protein>
    <submittedName>
        <fullName evidence="1">Uncharacterized protein</fullName>
    </submittedName>
</protein>
<dbReference type="EMBL" id="JBHUIW010000061">
    <property type="protein sequence ID" value="MFD2185137.1"/>
    <property type="molecule type" value="Genomic_DNA"/>
</dbReference>
<name>A0ABW5ASR5_9BRAD</name>
<gene>
    <name evidence="1" type="ORF">ACFSOX_23560</name>
</gene>
<comment type="caution">
    <text evidence="1">The sequence shown here is derived from an EMBL/GenBank/DDBJ whole genome shotgun (WGS) entry which is preliminary data.</text>
</comment>
<sequence>MSMEIEILSDLYLKTVSEWQGSIDAIGFPLRLDPTISVEDIGGFIPVRLGETPTGFECYRDDANEVVQSLGLSNSGRAWRFALGLRWKGDLNELQAAWMAAAAYAAATDGVIFDYEEGKIYLPSEAVAQVQRIRRDVPHVEAILREIVMRFTPKE</sequence>
<proteinExistence type="predicted"/>
<dbReference type="RefSeq" id="WP_378480254.1">
    <property type="nucleotide sequence ID" value="NZ_JBHUIW010000061.1"/>
</dbReference>
<organism evidence="1 2">
    <name type="scientific">Rhodoplanes azumiensis</name>
    <dbReference type="NCBI Taxonomy" id="1897628"/>
    <lineage>
        <taxon>Bacteria</taxon>
        <taxon>Pseudomonadati</taxon>
        <taxon>Pseudomonadota</taxon>
        <taxon>Alphaproteobacteria</taxon>
        <taxon>Hyphomicrobiales</taxon>
        <taxon>Nitrobacteraceae</taxon>
        <taxon>Rhodoplanes</taxon>
    </lineage>
</organism>
<accession>A0ABW5ASR5</accession>
<evidence type="ECO:0000313" key="1">
    <source>
        <dbReference type="EMBL" id="MFD2185137.1"/>
    </source>
</evidence>